<organism evidence="2 3">
    <name type="scientific">Atribacter laminatus</name>
    <dbReference type="NCBI Taxonomy" id="2847778"/>
    <lineage>
        <taxon>Bacteria</taxon>
        <taxon>Pseudomonadati</taxon>
        <taxon>Atribacterota</taxon>
        <taxon>Atribacteria</taxon>
        <taxon>Atribacterales</taxon>
        <taxon>Atribacteraceae</taxon>
        <taxon>Atribacter</taxon>
    </lineage>
</organism>
<dbReference type="KEGG" id="alam:RT761_01259"/>
<dbReference type="AlphaFoldDB" id="A0A7T1ALC5"/>
<dbReference type="InterPro" id="IPR038727">
    <property type="entry name" value="NadR/Ttd14_AAA_dom"/>
</dbReference>
<dbReference type="Pfam" id="PF13521">
    <property type="entry name" value="AAA_28"/>
    <property type="match status" value="1"/>
</dbReference>
<evidence type="ECO:0000313" key="2">
    <source>
        <dbReference type="EMBL" id="QPM68045.1"/>
    </source>
</evidence>
<evidence type="ECO:0000259" key="1">
    <source>
        <dbReference type="Pfam" id="PF13521"/>
    </source>
</evidence>
<reference evidence="2 3" key="1">
    <citation type="journal article" date="2021" name="Nat. Commun.">
        <title>Isolation of a member of the candidate phylum Atribacteria reveals a unique cell membrane structure.</title>
        <authorList>
            <person name="Taiki K."/>
            <person name="Nobu M.K."/>
            <person name="Kusada H."/>
            <person name="Meng X.-Y."/>
            <person name="Hosoki N."/>
            <person name="Uematsu K."/>
            <person name="Yoshioka H."/>
            <person name="Kamagata Y."/>
            <person name="Tamaki H."/>
        </authorList>
    </citation>
    <scope>NUCLEOTIDE SEQUENCE [LARGE SCALE GENOMIC DNA]</scope>
    <source>
        <strain evidence="2 3">RT761</strain>
    </source>
</reference>
<dbReference type="SUPFAM" id="SSF52540">
    <property type="entry name" value="P-loop containing nucleoside triphosphate hydrolases"/>
    <property type="match status" value="1"/>
</dbReference>
<gene>
    <name evidence="2" type="ORF">RT761_01259</name>
</gene>
<dbReference type="EMBL" id="CP065383">
    <property type="protein sequence ID" value="QPM68045.1"/>
    <property type="molecule type" value="Genomic_DNA"/>
</dbReference>
<evidence type="ECO:0000313" key="3">
    <source>
        <dbReference type="Proteomes" id="UP000594463"/>
    </source>
</evidence>
<sequence length="221" mass="26097">MAIVLRPRQQNNQTISIGFSGAAGVGKTTLVKGLFNYYKKQGLIVDVINEVARDIFSIYSQTHGVRTLEEMRLIPELYLMFQNDVLEIQITREMRIREKSPELMLLDRTVYDNYLYTLLYCRRSDHSELFDRVTKRVYEYLISQPYQHIVYLLPHGTKSYDEFRASEDLNNQEVQDIVLRLLTSFSFDCIKWVTTNSLEERFGYLVFLIDSWLKKKNLLPV</sequence>
<accession>A0A7T1ALC5</accession>
<name>A0A7T1ALC5_ATRLM</name>
<protein>
    <recommendedName>
        <fullName evidence="1">NadR/Ttd14 AAA domain-containing protein</fullName>
    </recommendedName>
</protein>
<dbReference type="RefSeq" id="WP_218113207.1">
    <property type="nucleotide sequence ID" value="NZ_CP065383.1"/>
</dbReference>
<dbReference type="Proteomes" id="UP000594463">
    <property type="component" value="Chromosome"/>
</dbReference>
<keyword evidence="3" id="KW-1185">Reference proteome</keyword>
<dbReference type="Gene3D" id="3.40.50.300">
    <property type="entry name" value="P-loop containing nucleotide triphosphate hydrolases"/>
    <property type="match status" value="1"/>
</dbReference>
<proteinExistence type="predicted"/>
<feature type="domain" description="NadR/Ttd14 AAA" evidence="1">
    <location>
        <begin position="18"/>
        <end position="201"/>
    </location>
</feature>
<dbReference type="InterPro" id="IPR027417">
    <property type="entry name" value="P-loop_NTPase"/>
</dbReference>